<dbReference type="PANTHER" id="PTHR43716">
    <property type="entry name" value="D-2-HYDROXYGLUTARATE DEHYDROGENASE, MITOCHONDRIAL"/>
    <property type="match status" value="1"/>
</dbReference>
<dbReference type="FunFam" id="1.10.45.10:FF:000001">
    <property type="entry name" value="D-lactate dehydrogenase mitochondrial"/>
    <property type="match status" value="1"/>
</dbReference>
<evidence type="ECO:0000313" key="6">
    <source>
        <dbReference type="EMBL" id="ARC37110.1"/>
    </source>
</evidence>
<dbReference type="InterPro" id="IPR016167">
    <property type="entry name" value="FAD-bd_PCMH_sub1"/>
</dbReference>
<evidence type="ECO:0000313" key="7">
    <source>
        <dbReference type="Proteomes" id="UP000191257"/>
    </source>
</evidence>
<dbReference type="InterPro" id="IPR016166">
    <property type="entry name" value="FAD-bd_PCMH"/>
</dbReference>
<dbReference type="PROSITE" id="PS51387">
    <property type="entry name" value="FAD_PCMH"/>
    <property type="match status" value="1"/>
</dbReference>
<evidence type="ECO:0000256" key="3">
    <source>
        <dbReference type="ARBA" id="ARBA00022630"/>
    </source>
</evidence>
<dbReference type="GO" id="GO:0022904">
    <property type="term" value="P:respiratory electron transport chain"/>
    <property type="evidence" value="ECO:0007669"/>
    <property type="project" value="TreeGrafter"/>
</dbReference>
<dbReference type="Proteomes" id="UP000191257">
    <property type="component" value="Chromosome"/>
</dbReference>
<proteinExistence type="inferred from homology"/>
<dbReference type="SUPFAM" id="SSF56176">
    <property type="entry name" value="FAD-binding/transporter-associated domain-like"/>
    <property type="match status" value="1"/>
</dbReference>
<dbReference type="Gene3D" id="1.10.45.10">
    <property type="entry name" value="Vanillyl-alcohol Oxidase, Chain A, domain 4"/>
    <property type="match status" value="1"/>
</dbReference>
<dbReference type="EMBL" id="CP020442">
    <property type="protein sequence ID" value="ARC37110.1"/>
    <property type="molecule type" value="Genomic_DNA"/>
</dbReference>
<evidence type="ECO:0000259" key="5">
    <source>
        <dbReference type="PROSITE" id="PS51387"/>
    </source>
</evidence>
<dbReference type="GO" id="GO:0071949">
    <property type="term" value="F:FAD binding"/>
    <property type="evidence" value="ECO:0007669"/>
    <property type="project" value="InterPro"/>
</dbReference>
<dbReference type="InterPro" id="IPR051264">
    <property type="entry name" value="FAD-oxidored/transferase_4"/>
</dbReference>
<dbReference type="eggNOG" id="COG0277">
    <property type="taxonomic scope" value="Bacteria"/>
</dbReference>
<sequence>MQPIEQVLAQLPAEIVTRDPDIIAGYATDFRRQHTGRTPALLRPRDTAEVQRIVRACAAAGVALVPQGGNTGYCAAATPSDSGQDLLVSLERMNRLRDLDPGNLSLTAEAGMILAEIQHAADDAGLLMPLGLGSQQSCRIGGNLSTNAGGLSVLRYGMARDLVLGLEVVLPDGSLFSDLSPLRKNNAGYDVKQLFLGAEGTLGIITAVSLKLARKPRQTVTAFLAIQDIASLATILGMAQEQTGEMVTSFEYLSDRSLQLLLSARPEPRHPLSAPGPHYVLLEAATASPVLNLEDTASALLEQLFEEGLVSDGAIAASGQQRAAFWTLRESIPEAEVHHGGSVKHDVAVRSSRLAEFIQAASAIVAREAPDAILSVYGHVGDGNVHFNILAPAGSDQPGFKRSLEASVSPLIYDLAALMEGTFSAEYGIGQVKRDLLARHAPAGKLALMRALKQALDPRDLMNPGKVIPHG</sequence>
<dbReference type="InterPro" id="IPR004113">
    <property type="entry name" value="FAD-bd_oxidored_4_C"/>
</dbReference>
<evidence type="ECO:0000256" key="2">
    <source>
        <dbReference type="ARBA" id="ARBA00008000"/>
    </source>
</evidence>
<dbReference type="KEGG" id="pye:A6J80_12660"/>
<protein>
    <submittedName>
        <fullName evidence="6">FAD-binding oxidoreductase</fullName>
    </submittedName>
</protein>
<dbReference type="Gene3D" id="3.30.70.2740">
    <property type="match status" value="1"/>
</dbReference>
<organism evidence="6 7">
    <name type="scientific">Paracoccus yeei</name>
    <dbReference type="NCBI Taxonomy" id="147645"/>
    <lineage>
        <taxon>Bacteria</taxon>
        <taxon>Pseudomonadati</taxon>
        <taxon>Pseudomonadota</taxon>
        <taxon>Alphaproteobacteria</taxon>
        <taxon>Rhodobacterales</taxon>
        <taxon>Paracoccaceae</taxon>
        <taxon>Paracoccus</taxon>
    </lineage>
</organism>
<dbReference type="Pfam" id="PF01565">
    <property type="entry name" value="FAD_binding_4"/>
    <property type="match status" value="1"/>
</dbReference>
<feature type="domain" description="FAD-binding PCMH-type" evidence="5">
    <location>
        <begin position="34"/>
        <end position="215"/>
    </location>
</feature>
<comment type="similarity">
    <text evidence="2">Belongs to the FAD-binding oxidoreductase/transferase type 4 family.</text>
</comment>
<dbReference type="Gene3D" id="3.30.465.10">
    <property type="match status" value="1"/>
</dbReference>
<dbReference type="RefSeq" id="WP_080621731.1">
    <property type="nucleotide sequence ID" value="NZ_CAWMZI010000001.1"/>
</dbReference>
<dbReference type="Gene3D" id="3.30.70.2190">
    <property type="match status" value="1"/>
</dbReference>
<dbReference type="InterPro" id="IPR016164">
    <property type="entry name" value="FAD-linked_Oxase-like_C"/>
</dbReference>
<evidence type="ECO:0000256" key="4">
    <source>
        <dbReference type="ARBA" id="ARBA00022827"/>
    </source>
</evidence>
<dbReference type="InterPro" id="IPR036318">
    <property type="entry name" value="FAD-bd_PCMH-like_sf"/>
</dbReference>
<reference evidence="6" key="1">
    <citation type="submission" date="2017-12" db="EMBL/GenBank/DDBJ databases">
        <title>FDA dAtabase for Regulatory Grade micrObial Sequences (FDA-ARGOS): Supporting development and validation of Infectious Disease Dx tests.</title>
        <authorList>
            <person name="Campos J."/>
            <person name="Goldberg B."/>
            <person name="Tallon L."/>
            <person name="Sadzewicz L."/>
            <person name="Sengamalay N."/>
            <person name="Ott S."/>
            <person name="Godinez A."/>
            <person name="Nagaraj S."/>
            <person name="Vyas G."/>
            <person name="Aluvathingal J."/>
            <person name="Nadendla S."/>
            <person name="Geyer C."/>
            <person name="Nandy P."/>
            <person name="Hobson J."/>
            <person name="Sichtig H."/>
        </authorList>
    </citation>
    <scope>NUCLEOTIDE SEQUENCE</scope>
    <source>
        <strain evidence="6">FDAARGOS_252</strain>
    </source>
</reference>
<dbReference type="PANTHER" id="PTHR43716:SF2">
    <property type="entry name" value="BLL6224 PROTEIN"/>
    <property type="match status" value="1"/>
</dbReference>
<evidence type="ECO:0000256" key="1">
    <source>
        <dbReference type="ARBA" id="ARBA00001974"/>
    </source>
</evidence>
<dbReference type="Gene3D" id="3.30.43.10">
    <property type="entry name" value="Uridine Diphospho-n-acetylenolpyruvylglucosamine Reductase, domain 2"/>
    <property type="match status" value="1"/>
</dbReference>
<dbReference type="SUPFAM" id="SSF55103">
    <property type="entry name" value="FAD-linked oxidases, C-terminal domain"/>
    <property type="match status" value="1"/>
</dbReference>
<dbReference type="Pfam" id="PF02913">
    <property type="entry name" value="FAD-oxidase_C"/>
    <property type="match status" value="1"/>
</dbReference>
<keyword evidence="3" id="KW-0285">Flavoprotein</keyword>
<gene>
    <name evidence="6" type="ORF">A6J80_12660</name>
</gene>
<dbReference type="InterPro" id="IPR016169">
    <property type="entry name" value="FAD-bd_PCMH_sub2"/>
</dbReference>
<dbReference type="GO" id="GO:0003824">
    <property type="term" value="F:catalytic activity"/>
    <property type="evidence" value="ECO:0007669"/>
    <property type="project" value="InterPro"/>
</dbReference>
<dbReference type="InterPro" id="IPR006094">
    <property type="entry name" value="Oxid_FAD_bind_N"/>
</dbReference>
<dbReference type="STRING" id="147645.A6J80_12660"/>
<accession>A0A1V0GTI5</accession>
<dbReference type="AlphaFoldDB" id="A0A1V0GTI5"/>
<name>A0A1V0GTI5_9RHOB</name>
<dbReference type="InterPro" id="IPR016171">
    <property type="entry name" value="Vanillyl_alc_oxidase_C-sub2"/>
</dbReference>
<keyword evidence="7" id="KW-1185">Reference proteome</keyword>
<comment type="cofactor">
    <cofactor evidence="1">
        <name>FAD</name>
        <dbReference type="ChEBI" id="CHEBI:57692"/>
    </cofactor>
</comment>
<keyword evidence="4" id="KW-0274">FAD</keyword>